<gene>
    <name evidence="1" type="ORF">NQ317_018137</name>
</gene>
<protein>
    <submittedName>
        <fullName evidence="1">Uncharacterized protein</fullName>
    </submittedName>
</protein>
<dbReference type="EMBL" id="JAPWTJ010001993">
    <property type="protein sequence ID" value="KAJ8968453.1"/>
    <property type="molecule type" value="Genomic_DNA"/>
</dbReference>
<organism evidence="1 2">
    <name type="scientific">Molorchus minor</name>
    <dbReference type="NCBI Taxonomy" id="1323400"/>
    <lineage>
        <taxon>Eukaryota</taxon>
        <taxon>Metazoa</taxon>
        <taxon>Ecdysozoa</taxon>
        <taxon>Arthropoda</taxon>
        <taxon>Hexapoda</taxon>
        <taxon>Insecta</taxon>
        <taxon>Pterygota</taxon>
        <taxon>Neoptera</taxon>
        <taxon>Endopterygota</taxon>
        <taxon>Coleoptera</taxon>
        <taxon>Polyphaga</taxon>
        <taxon>Cucujiformia</taxon>
        <taxon>Chrysomeloidea</taxon>
        <taxon>Cerambycidae</taxon>
        <taxon>Lamiinae</taxon>
        <taxon>Monochamini</taxon>
        <taxon>Molorchus</taxon>
    </lineage>
</organism>
<comment type="caution">
    <text evidence="1">The sequence shown here is derived from an EMBL/GenBank/DDBJ whole genome shotgun (WGS) entry which is preliminary data.</text>
</comment>
<evidence type="ECO:0000313" key="1">
    <source>
        <dbReference type="EMBL" id="KAJ8968453.1"/>
    </source>
</evidence>
<keyword evidence="2" id="KW-1185">Reference proteome</keyword>
<proteinExistence type="predicted"/>
<sequence>MGQCQAFSRLRFAVFGWSDILTFIRRSGRLSERVGRVNRCLNAASAVGVKSTPSNLDDLDGPSAFPNDTVEYEYEESNSGN</sequence>
<accession>A0ABQ9IYY0</accession>
<evidence type="ECO:0000313" key="2">
    <source>
        <dbReference type="Proteomes" id="UP001162164"/>
    </source>
</evidence>
<reference evidence="1" key="1">
    <citation type="journal article" date="2023" name="Insect Mol. Biol.">
        <title>Genome sequencing provides insights into the evolution of gene families encoding plant cell wall-degrading enzymes in longhorned beetles.</title>
        <authorList>
            <person name="Shin N.R."/>
            <person name="Okamura Y."/>
            <person name="Kirsch R."/>
            <person name="Pauchet Y."/>
        </authorList>
    </citation>
    <scope>NUCLEOTIDE SEQUENCE</scope>
    <source>
        <strain evidence="1">MMC_N1</strain>
    </source>
</reference>
<name>A0ABQ9IYY0_9CUCU</name>
<dbReference type="Proteomes" id="UP001162164">
    <property type="component" value="Unassembled WGS sequence"/>
</dbReference>